<dbReference type="EMBL" id="AZIL01000171">
    <property type="protein sequence ID" value="EWM29315.1"/>
    <property type="molecule type" value="Genomic_DNA"/>
</dbReference>
<evidence type="ECO:0000313" key="3">
    <source>
        <dbReference type="Proteomes" id="UP000019335"/>
    </source>
</evidence>
<dbReference type="SMART" id="SM00213">
    <property type="entry name" value="UBQ"/>
    <property type="match status" value="1"/>
</dbReference>
<dbReference type="PANTHER" id="PTHR47725:SF2">
    <property type="entry name" value="UBIQUITIN-LIKE DOMAIN-CONTAINING PROTEIN"/>
    <property type="match status" value="1"/>
</dbReference>
<evidence type="ECO:0000259" key="1">
    <source>
        <dbReference type="PROSITE" id="PS50053"/>
    </source>
</evidence>
<dbReference type="InterPro" id="IPR029071">
    <property type="entry name" value="Ubiquitin-like_domsf"/>
</dbReference>
<dbReference type="SUPFAM" id="SSF54236">
    <property type="entry name" value="Ubiquitin-like"/>
    <property type="match status" value="1"/>
</dbReference>
<sequence>MLVMTCSSNSHSATPSACSYNSTTRDSTLIFKRPGFTMSMYVRVKRNHQTIFLHVEPNETVQSVKAQVGEILGQSVENIRLYGSDRTRDMPDGSSLAEFQDIKNDSIIYAVFRNEGTKEGPTAKAKNQGTRAIGSGNIFSNRLGMVKGMRRGVGAHRREPFGNEWGNEGVAGCNGSRFLRADHVYITF</sequence>
<dbReference type="OrthoDB" id="428577at2759"/>
<dbReference type="AlphaFoldDB" id="W7TQB7"/>
<dbReference type="InterPro" id="IPR000626">
    <property type="entry name" value="Ubiquitin-like_dom"/>
</dbReference>
<proteinExistence type="predicted"/>
<dbReference type="Gene3D" id="3.10.20.90">
    <property type="entry name" value="Phosphatidylinositol 3-kinase Catalytic Subunit, Chain A, domain 1"/>
    <property type="match status" value="1"/>
</dbReference>
<keyword evidence="3" id="KW-1185">Reference proteome</keyword>
<accession>W7TQB7</accession>
<reference evidence="2 3" key="1">
    <citation type="journal article" date="2014" name="Mol. Plant">
        <title>Chromosome Scale Genome Assembly and Transcriptome Profiling of Nannochloropsis gaditana in Nitrogen Depletion.</title>
        <authorList>
            <person name="Corteggiani Carpinelli E."/>
            <person name="Telatin A."/>
            <person name="Vitulo N."/>
            <person name="Forcato C."/>
            <person name="D'Angelo M."/>
            <person name="Schiavon R."/>
            <person name="Vezzi A."/>
            <person name="Giacometti G.M."/>
            <person name="Morosinotto T."/>
            <person name="Valle G."/>
        </authorList>
    </citation>
    <scope>NUCLEOTIDE SEQUENCE [LARGE SCALE GENOMIC DNA]</scope>
    <source>
        <strain evidence="2 3">B-31</strain>
    </source>
</reference>
<protein>
    <submittedName>
        <fullName evidence="2">Ubiquitin family protein</fullName>
    </submittedName>
</protein>
<dbReference type="CDD" id="cd17039">
    <property type="entry name" value="Ubl_ubiquitin_like"/>
    <property type="match status" value="1"/>
</dbReference>
<name>W7TQB7_9STRA</name>
<comment type="caution">
    <text evidence="2">The sequence shown here is derived from an EMBL/GenBank/DDBJ whole genome shotgun (WGS) entry which is preliminary data.</text>
</comment>
<dbReference type="Pfam" id="PF00240">
    <property type="entry name" value="ubiquitin"/>
    <property type="match status" value="1"/>
</dbReference>
<feature type="domain" description="Ubiquitin-like" evidence="1">
    <location>
        <begin position="38"/>
        <end position="116"/>
    </location>
</feature>
<evidence type="ECO:0000313" key="2">
    <source>
        <dbReference type="EMBL" id="EWM29315.1"/>
    </source>
</evidence>
<dbReference type="Proteomes" id="UP000019335">
    <property type="component" value="Chromosome 3"/>
</dbReference>
<gene>
    <name evidence="2" type="ORF">Naga_100136g19</name>
</gene>
<dbReference type="PANTHER" id="PTHR47725">
    <property type="entry name" value="OS03G0364000 PROTEIN"/>
    <property type="match status" value="1"/>
</dbReference>
<dbReference type="PROSITE" id="PS50053">
    <property type="entry name" value="UBIQUITIN_2"/>
    <property type="match status" value="1"/>
</dbReference>
<organism evidence="2 3">
    <name type="scientific">Nannochloropsis gaditana</name>
    <dbReference type="NCBI Taxonomy" id="72520"/>
    <lineage>
        <taxon>Eukaryota</taxon>
        <taxon>Sar</taxon>
        <taxon>Stramenopiles</taxon>
        <taxon>Ochrophyta</taxon>
        <taxon>Eustigmatophyceae</taxon>
        <taxon>Eustigmatales</taxon>
        <taxon>Monodopsidaceae</taxon>
        <taxon>Nannochloropsis</taxon>
    </lineage>
</organism>